<protein>
    <submittedName>
        <fullName evidence="1">Uncharacterized protein</fullName>
    </submittedName>
</protein>
<dbReference type="AlphaFoldDB" id="A0A9X5ANV4"/>
<accession>A0A9X5ANV4</accession>
<evidence type="ECO:0000313" key="1">
    <source>
        <dbReference type="EMBL" id="MTK21597.1"/>
    </source>
</evidence>
<name>A0A9X5ANV4_9FIRM</name>
<organism evidence="1 2">
    <name type="scientific">Turicibacter sanguinis</name>
    <dbReference type="NCBI Taxonomy" id="154288"/>
    <lineage>
        <taxon>Bacteria</taxon>
        <taxon>Bacillati</taxon>
        <taxon>Bacillota</taxon>
        <taxon>Erysipelotrichia</taxon>
        <taxon>Erysipelotrichales</taxon>
        <taxon>Turicibacteraceae</taxon>
        <taxon>Turicibacter</taxon>
    </lineage>
</organism>
<comment type="caution">
    <text evidence="1">The sequence shown here is derived from an EMBL/GenBank/DDBJ whole genome shotgun (WGS) entry which is preliminary data.</text>
</comment>
<gene>
    <name evidence="1" type="ORF">GMA92_09200</name>
</gene>
<proteinExistence type="predicted"/>
<evidence type="ECO:0000313" key="2">
    <source>
        <dbReference type="Proteomes" id="UP000487649"/>
    </source>
</evidence>
<dbReference type="EMBL" id="WMQE01000019">
    <property type="protein sequence ID" value="MTK21597.1"/>
    <property type="molecule type" value="Genomic_DNA"/>
</dbReference>
<reference evidence="1 2" key="1">
    <citation type="journal article" date="2019" name="Nat. Med.">
        <title>A library of human gut bacterial isolates paired with longitudinal multiomics data enables mechanistic microbiome research.</title>
        <authorList>
            <person name="Poyet M."/>
            <person name="Groussin M."/>
            <person name="Gibbons S.M."/>
            <person name="Avila-Pacheco J."/>
            <person name="Jiang X."/>
            <person name="Kearney S.M."/>
            <person name="Perrotta A.R."/>
            <person name="Berdy B."/>
            <person name="Zhao S."/>
            <person name="Lieberman T.D."/>
            <person name="Swanson P.K."/>
            <person name="Smith M."/>
            <person name="Roesemann S."/>
            <person name="Alexander J.E."/>
            <person name="Rich S.A."/>
            <person name="Livny J."/>
            <person name="Vlamakis H."/>
            <person name="Clish C."/>
            <person name="Bullock K."/>
            <person name="Deik A."/>
            <person name="Scott J."/>
            <person name="Pierce K.A."/>
            <person name="Xavier R.J."/>
            <person name="Alm E.J."/>
        </authorList>
    </citation>
    <scope>NUCLEOTIDE SEQUENCE [LARGE SCALE GENOMIC DNA]</scope>
    <source>
        <strain evidence="1 2">BIOML-A198</strain>
    </source>
</reference>
<sequence>MMILKKQPKSLLDEYHDLEAKIGQTKKILTHLNYLKHSSLPKKQASFRERMIKEQCNIYEAEVSYLLELKKSLKD</sequence>
<dbReference type="Proteomes" id="UP000487649">
    <property type="component" value="Unassembled WGS sequence"/>
</dbReference>
<dbReference type="RefSeq" id="WP_155085562.1">
    <property type="nucleotide sequence ID" value="NZ_CAJJOK010000009.1"/>
</dbReference>